<dbReference type="SUPFAM" id="SSF53474">
    <property type="entry name" value="alpha/beta-Hydrolases"/>
    <property type="match status" value="1"/>
</dbReference>
<keyword evidence="2 5" id="KW-0378">Hydrolase</keyword>
<dbReference type="Pfam" id="PF01764">
    <property type="entry name" value="Lipase_3"/>
    <property type="match status" value="1"/>
</dbReference>
<feature type="domain" description="Fungal lipase-type" evidence="7">
    <location>
        <begin position="158"/>
        <end position="335"/>
    </location>
</feature>
<dbReference type="GO" id="GO:0016042">
    <property type="term" value="P:lipid catabolic process"/>
    <property type="evidence" value="ECO:0007669"/>
    <property type="project" value="UniProtKB-UniRule"/>
</dbReference>
<feature type="region of interest" description="Disordered" evidence="6">
    <location>
        <begin position="195"/>
        <end position="215"/>
    </location>
</feature>
<keyword evidence="4 5" id="KW-0443">Lipid metabolism</keyword>
<keyword evidence="3 5" id="KW-0442">Lipid degradation</keyword>
<dbReference type="EC" id="3.1.1.-" evidence="5"/>
<evidence type="ECO:0000313" key="9">
    <source>
        <dbReference type="Proteomes" id="UP001154282"/>
    </source>
</evidence>
<dbReference type="InterPro" id="IPR029058">
    <property type="entry name" value="AB_hydrolase_fold"/>
</dbReference>
<evidence type="ECO:0000256" key="1">
    <source>
        <dbReference type="ARBA" id="ARBA00010701"/>
    </source>
</evidence>
<feature type="compositionally biased region" description="Low complexity" evidence="6">
    <location>
        <begin position="195"/>
        <end position="207"/>
    </location>
</feature>
<evidence type="ECO:0000256" key="3">
    <source>
        <dbReference type="ARBA" id="ARBA00022963"/>
    </source>
</evidence>
<evidence type="ECO:0000256" key="5">
    <source>
        <dbReference type="RuleBase" id="RU367093"/>
    </source>
</evidence>
<dbReference type="CDD" id="cd00519">
    <property type="entry name" value="Lipase_3"/>
    <property type="match status" value="1"/>
</dbReference>
<organism evidence="8 9">
    <name type="scientific">Linum tenue</name>
    <dbReference type="NCBI Taxonomy" id="586396"/>
    <lineage>
        <taxon>Eukaryota</taxon>
        <taxon>Viridiplantae</taxon>
        <taxon>Streptophyta</taxon>
        <taxon>Embryophyta</taxon>
        <taxon>Tracheophyta</taxon>
        <taxon>Spermatophyta</taxon>
        <taxon>Magnoliopsida</taxon>
        <taxon>eudicotyledons</taxon>
        <taxon>Gunneridae</taxon>
        <taxon>Pentapetalae</taxon>
        <taxon>rosids</taxon>
        <taxon>fabids</taxon>
        <taxon>Malpighiales</taxon>
        <taxon>Linaceae</taxon>
        <taxon>Linum</taxon>
    </lineage>
</organism>
<gene>
    <name evidence="8" type="ORF">LITE_LOCUS1508</name>
</gene>
<dbReference type="PANTHER" id="PTHR31828">
    <property type="entry name" value="PHOSPHOLIPASE A1-IIGAMMA"/>
    <property type="match status" value="1"/>
</dbReference>
<dbReference type="InterPro" id="IPR002921">
    <property type="entry name" value="Fungal_lipase-type"/>
</dbReference>
<dbReference type="GO" id="GO:0005737">
    <property type="term" value="C:cytoplasm"/>
    <property type="evidence" value="ECO:0007669"/>
    <property type="project" value="UniProtKB-ARBA"/>
</dbReference>
<evidence type="ECO:0000313" key="8">
    <source>
        <dbReference type="EMBL" id="CAI0377565.1"/>
    </source>
</evidence>
<feature type="region of interest" description="Disordered" evidence="6">
    <location>
        <begin position="427"/>
        <end position="451"/>
    </location>
</feature>
<proteinExistence type="inferred from homology"/>
<dbReference type="InterPro" id="IPR033556">
    <property type="entry name" value="PLA"/>
</dbReference>
<comment type="function">
    <text evidence="5">Acylhydrolase that catalyzes the hydrolysis of phospholipids at the sn-1 position.</text>
</comment>
<sequence>MGSRSSLQSSPSVDADVGADTDAGEQQPPPPPWREIVGSNDWDNLLDPLNLNLRQLILRCGDFCQATYDAFNNDANSKFAGSSRYGRKSFFQKVLLQDAQNYQVSCFLYATARVSVPEAFLLHSLARDGSWDRESNWIGYTAVTTDEYSVSIGRREIYVAFRGTSRNYEWVNILGAQLEPATELLAPVTVTAATTPENDAASATSSSSDEDEGSSPKVMLGWLTMYTSDDPNSQFTKQSARSQLLATMKRLREKYAGEELSVILTGHSLGACLAILAAFDLVENRVVSETTPVTAIVFGSPQVGNRAFDDRVKSLSNLKILHVRNKIDLLTHYPGPLLGYVSTSTTDLVIDTRKSPSLKESMNTGDWHNLQGMLHVVAGWNGEEGEFELKVKRSLALVNKSSEFLKEEYLIPGSWWVEKNKGMVLDENGEWGLAPPDDEDLPVPPDEDEDL</sequence>
<dbReference type="GO" id="GO:0008970">
    <property type="term" value="F:phospholipase A1 activity"/>
    <property type="evidence" value="ECO:0007669"/>
    <property type="project" value="UniProtKB-UniRule"/>
</dbReference>
<evidence type="ECO:0000256" key="2">
    <source>
        <dbReference type="ARBA" id="ARBA00022801"/>
    </source>
</evidence>
<keyword evidence="9" id="KW-1185">Reference proteome</keyword>
<dbReference type="Gene3D" id="3.40.50.1820">
    <property type="entry name" value="alpha/beta hydrolase"/>
    <property type="match status" value="1"/>
</dbReference>
<evidence type="ECO:0000256" key="6">
    <source>
        <dbReference type="SAM" id="MobiDB-lite"/>
    </source>
</evidence>
<comment type="similarity">
    <text evidence="1 5">Belongs to the AB hydrolase superfamily. Lipase family.</text>
</comment>
<feature type="region of interest" description="Disordered" evidence="6">
    <location>
        <begin position="1"/>
        <end position="38"/>
    </location>
</feature>
<name>A0AAV0GWZ1_9ROSI</name>
<reference evidence="8" key="1">
    <citation type="submission" date="2022-08" db="EMBL/GenBank/DDBJ databases">
        <authorList>
            <person name="Gutierrez-Valencia J."/>
        </authorList>
    </citation>
    <scope>NUCLEOTIDE SEQUENCE</scope>
</reference>
<dbReference type="Proteomes" id="UP001154282">
    <property type="component" value="Unassembled WGS sequence"/>
</dbReference>
<feature type="compositionally biased region" description="Acidic residues" evidence="6">
    <location>
        <begin position="436"/>
        <end position="451"/>
    </location>
</feature>
<dbReference type="FunFam" id="3.40.50.1820:FF:000065">
    <property type="entry name" value="Phospholipase A1-II 3"/>
    <property type="match status" value="1"/>
</dbReference>
<dbReference type="AlphaFoldDB" id="A0AAV0GWZ1"/>
<dbReference type="PANTHER" id="PTHR31828:SF10">
    <property type="entry name" value="PHOSPHOLIPASE A1-IIDELTA"/>
    <property type="match status" value="1"/>
</dbReference>
<feature type="compositionally biased region" description="Polar residues" evidence="6">
    <location>
        <begin position="1"/>
        <end position="12"/>
    </location>
</feature>
<evidence type="ECO:0000256" key="4">
    <source>
        <dbReference type="ARBA" id="ARBA00023098"/>
    </source>
</evidence>
<dbReference type="EMBL" id="CAMGYJ010000002">
    <property type="protein sequence ID" value="CAI0377565.1"/>
    <property type="molecule type" value="Genomic_DNA"/>
</dbReference>
<evidence type="ECO:0000259" key="7">
    <source>
        <dbReference type="Pfam" id="PF01764"/>
    </source>
</evidence>
<comment type="caution">
    <text evidence="8">The sequence shown here is derived from an EMBL/GenBank/DDBJ whole genome shotgun (WGS) entry which is preliminary data.</text>
</comment>
<accession>A0AAV0GWZ1</accession>
<protein>
    <recommendedName>
        <fullName evidence="5">Phospholipase A1</fullName>
        <ecNumber evidence="5">3.1.1.-</ecNumber>
    </recommendedName>
</protein>